<keyword evidence="3 10" id="KW-0812">Transmembrane</keyword>
<feature type="transmembrane region" description="Helical" evidence="10">
    <location>
        <begin position="72"/>
        <end position="90"/>
    </location>
</feature>
<dbReference type="SUPFAM" id="SSF81321">
    <property type="entry name" value="Family A G protein-coupled receptor-like"/>
    <property type="match status" value="1"/>
</dbReference>
<dbReference type="PROSITE" id="PS50262">
    <property type="entry name" value="G_PROTEIN_RECEP_F1_2"/>
    <property type="match status" value="1"/>
</dbReference>
<keyword evidence="4" id="KW-0716">Sensory transduction</keyword>
<keyword evidence="4" id="KW-0552">Olfaction</keyword>
<dbReference type="GO" id="GO:0004930">
    <property type="term" value="F:G protein-coupled receptor activity"/>
    <property type="evidence" value="ECO:0007669"/>
    <property type="project" value="UniProtKB-KW"/>
</dbReference>
<feature type="transmembrane region" description="Helical" evidence="10">
    <location>
        <begin position="110"/>
        <end position="132"/>
    </location>
</feature>
<dbReference type="Gene3D" id="1.20.1070.10">
    <property type="entry name" value="Rhodopsin 7-helix transmembrane proteins"/>
    <property type="match status" value="1"/>
</dbReference>
<dbReference type="InterPro" id="IPR050516">
    <property type="entry name" value="Olfactory_GPCR"/>
</dbReference>
<evidence type="ECO:0000259" key="11">
    <source>
        <dbReference type="PROSITE" id="PS50262"/>
    </source>
</evidence>
<dbReference type="PRINTS" id="PR00245">
    <property type="entry name" value="OLFACTORYR"/>
</dbReference>
<keyword evidence="6" id="KW-0297">G-protein coupled receptor</keyword>
<gene>
    <name evidence="12" type="ORF">XELAEV_18029928mg</name>
</gene>
<evidence type="ECO:0000256" key="9">
    <source>
        <dbReference type="ARBA" id="ARBA00023224"/>
    </source>
</evidence>
<dbReference type="OMA" id="RWTICIM"/>
<evidence type="ECO:0000256" key="1">
    <source>
        <dbReference type="ARBA" id="ARBA00004651"/>
    </source>
</evidence>
<sequence>MRDCGFSNAGTSMESGNQTSVNEFIFGAFLSSTRSPALLFTLFLFIYLLILVGNGLMMLLIKSDPRLHIPMYFLIFNLSFLDTCYTSSVVPQTLANLLNPKHSITYSKCAAQKFCVCIFGIAQIVLITVMAYDRYVAICNPLCYRRVMRWTICIMMVATVWFLSCMLAFVLVSSVFSLPFCTSFEIDHFLCDIGQVLHLTCPSVTIHMIVEILTFGIGLVVVATNFLLVLTSYMYIIGAILKINTNMGRLKAFSTCSSHISVAAVEYAFLGFLYLRPKSAYTLDKDRILVVIFFIRDTYIKPLDLQHQKQSS</sequence>
<keyword evidence="5 10" id="KW-1133">Transmembrane helix</keyword>
<evidence type="ECO:0000256" key="3">
    <source>
        <dbReference type="ARBA" id="ARBA00022692"/>
    </source>
</evidence>
<dbReference type="PRINTS" id="PR00237">
    <property type="entry name" value="GPCRRHODOPSN"/>
</dbReference>
<reference evidence="13" key="1">
    <citation type="journal article" date="2016" name="Nature">
        <title>Genome evolution in the allotetraploid frog Xenopus laevis.</title>
        <authorList>
            <person name="Session A.M."/>
            <person name="Uno Y."/>
            <person name="Kwon T."/>
            <person name="Chapman J.A."/>
            <person name="Toyoda A."/>
            <person name="Takahashi S."/>
            <person name="Fukui A."/>
            <person name="Hikosaka A."/>
            <person name="Suzuki A."/>
            <person name="Kondo M."/>
            <person name="van Heeringen S.J."/>
            <person name="Quigley I."/>
            <person name="Heinz S."/>
            <person name="Ogino H."/>
            <person name="Ochi H."/>
            <person name="Hellsten U."/>
            <person name="Lyons J.B."/>
            <person name="Simakov O."/>
            <person name="Putnam N."/>
            <person name="Stites J."/>
            <person name="Kuroki Y."/>
            <person name="Tanaka T."/>
            <person name="Michiue T."/>
            <person name="Watanabe M."/>
            <person name="Bogdanovic O."/>
            <person name="Lister R."/>
            <person name="Georgiou G."/>
            <person name="Paranjpe S.S."/>
            <person name="van Kruijsbergen I."/>
            <person name="Shu S."/>
            <person name="Carlson J."/>
            <person name="Kinoshita T."/>
            <person name="Ohta Y."/>
            <person name="Mawaribuchi S."/>
            <person name="Jenkins J."/>
            <person name="Grimwood J."/>
            <person name="Schmutz J."/>
            <person name="Mitros T."/>
            <person name="Mozaffari S.V."/>
            <person name="Suzuki Y."/>
            <person name="Haramoto Y."/>
            <person name="Yamamoto T.S."/>
            <person name="Takagi C."/>
            <person name="Heald R."/>
            <person name="Miller K."/>
            <person name="Haudenschild C."/>
            <person name="Kitzman J."/>
            <person name="Nakayama T."/>
            <person name="Izutsu Y."/>
            <person name="Robert J."/>
            <person name="Fortriede J."/>
            <person name="Burns K."/>
            <person name="Lotay V."/>
            <person name="Karimi K."/>
            <person name="Yasuoka Y."/>
            <person name="Dichmann D.S."/>
            <person name="Flajnik M.F."/>
            <person name="Houston D.W."/>
            <person name="Shendure J."/>
            <person name="DuPasquier L."/>
            <person name="Vize P.D."/>
            <person name="Zorn A.M."/>
            <person name="Ito M."/>
            <person name="Marcotte E.M."/>
            <person name="Wallingford J.B."/>
            <person name="Ito Y."/>
            <person name="Asashima M."/>
            <person name="Ueno N."/>
            <person name="Matsuda Y."/>
            <person name="Veenstra G.J."/>
            <person name="Fujiyama A."/>
            <person name="Harland R.M."/>
            <person name="Taira M."/>
            <person name="Rokhsar D.S."/>
        </authorList>
    </citation>
    <scope>NUCLEOTIDE SEQUENCE [LARGE SCALE GENOMIC DNA]</scope>
    <source>
        <strain evidence="13">J</strain>
    </source>
</reference>
<evidence type="ECO:0000256" key="5">
    <source>
        <dbReference type="ARBA" id="ARBA00022989"/>
    </source>
</evidence>
<dbReference type="EMBL" id="CM004475">
    <property type="protein sequence ID" value="OCT78838.1"/>
    <property type="molecule type" value="Genomic_DNA"/>
</dbReference>
<evidence type="ECO:0000256" key="4">
    <source>
        <dbReference type="ARBA" id="ARBA00022725"/>
    </source>
</evidence>
<dbReference type="GO" id="GO:0005886">
    <property type="term" value="C:plasma membrane"/>
    <property type="evidence" value="ECO:0007669"/>
    <property type="project" value="UniProtKB-SubCell"/>
</dbReference>
<evidence type="ECO:0000256" key="2">
    <source>
        <dbReference type="ARBA" id="ARBA00022475"/>
    </source>
</evidence>
<feature type="transmembrane region" description="Helical" evidence="10">
    <location>
        <begin position="152"/>
        <end position="176"/>
    </location>
</feature>
<comment type="subcellular location">
    <subcellularLocation>
        <location evidence="1">Cell membrane</location>
        <topology evidence="1">Multi-pass membrane protein</topology>
    </subcellularLocation>
</comment>
<feature type="transmembrane region" description="Helical" evidence="10">
    <location>
        <begin position="212"/>
        <end position="241"/>
    </location>
</feature>
<accession>A0A974CT11</accession>
<evidence type="ECO:0000313" key="13">
    <source>
        <dbReference type="Proteomes" id="UP000694892"/>
    </source>
</evidence>
<keyword evidence="2" id="KW-1003">Cell membrane</keyword>
<evidence type="ECO:0000256" key="7">
    <source>
        <dbReference type="ARBA" id="ARBA00023136"/>
    </source>
</evidence>
<keyword evidence="9" id="KW-0807">Transducer</keyword>
<evidence type="ECO:0000313" key="12">
    <source>
        <dbReference type="EMBL" id="OCT78838.1"/>
    </source>
</evidence>
<dbReference type="AlphaFoldDB" id="A0A974CT11"/>
<proteinExistence type="predicted"/>
<dbReference type="FunFam" id="1.20.1070.10:FF:000015">
    <property type="entry name" value="Olfactory receptor"/>
    <property type="match status" value="1"/>
</dbReference>
<dbReference type="GO" id="GO:0004984">
    <property type="term" value="F:olfactory receptor activity"/>
    <property type="evidence" value="ECO:0007669"/>
    <property type="project" value="InterPro"/>
</dbReference>
<feature type="domain" description="G-protein coupled receptors family 1 profile" evidence="11">
    <location>
        <begin position="53"/>
        <end position="305"/>
    </location>
</feature>
<dbReference type="InterPro" id="IPR017452">
    <property type="entry name" value="GPCR_Rhodpsn_7TM"/>
</dbReference>
<feature type="transmembrane region" description="Helical" evidence="10">
    <location>
        <begin position="253"/>
        <end position="275"/>
    </location>
</feature>
<keyword evidence="7 10" id="KW-0472">Membrane</keyword>
<organism evidence="12 13">
    <name type="scientific">Xenopus laevis</name>
    <name type="common">African clawed frog</name>
    <dbReference type="NCBI Taxonomy" id="8355"/>
    <lineage>
        <taxon>Eukaryota</taxon>
        <taxon>Metazoa</taxon>
        <taxon>Chordata</taxon>
        <taxon>Craniata</taxon>
        <taxon>Vertebrata</taxon>
        <taxon>Euteleostomi</taxon>
        <taxon>Amphibia</taxon>
        <taxon>Batrachia</taxon>
        <taxon>Anura</taxon>
        <taxon>Pipoidea</taxon>
        <taxon>Pipidae</taxon>
        <taxon>Xenopodinae</taxon>
        <taxon>Xenopus</taxon>
        <taxon>Xenopus</taxon>
    </lineage>
</organism>
<dbReference type="PANTHER" id="PTHR26452">
    <property type="entry name" value="OLFACTORY RECEPTOR"/>
    <property type="match status" value="1"/>
</dbReference>
<evidence type="ECO:0000256" key="6">
    <source>
        <dbReference type="ARBA" id="ARBA00023040"/>
    </source>
</evidence>
<dbReference type="InterPro" id="IPR000276">
    <property type="entry name" value="GPCR_Rhodpsn"/>
</dbReference>
<protein>
    <recommendedName>
        <fullName evidence="11">G-protein coupled receptors family 1 profile domain-containing protein</fullName>
    </recommendedName>
</protein>
<dbReference type="InterPro" id="IPR000725">
    <property type="entry name" value="Olfact_rcpt"/>
</dbReference>
<name>A0A974CT11_XENLA</name>
<dbReference type="Proteomes" id="UP000694892">
    <property type="component" value="Chromosome 5S"/>
</dbReference>
<keyword evidence="8" id="KW-0675">Receptor</keyword>
<feature type="transmembrane region" description="Helical" evidence="10">
    <location>
        <begin position="37"/>
        <end position="60"/>
    </location>
</feature>
<dbReference type="Pfam" id="PF13853">
    <property type="entry name" value="7tm_4"/>
    <property type="match status" value="1"/>
</dbReference>
<evidence type="ECO:0000256" key="8">
    <source>
        <dbReference type="ARBA" id="ARBA00023170"/>
    </source>
</evidence>
<evidence type="ECO:0000256" key="10">
    <source>
        <dbReference type="SAM" id="Phobius"/>
    </source>
</evidence>